<evidence type="ECO:0000259" key="4">
    <source>
        <dbReference type="SMART" id="SM00421"/>
    </source>
</evidence>
<dbReference type="InterPro" id="IPR016032">
    <property type="entry name" value="Sig_transdc_resp-reg_C-effctor"/>
</dbReference>
<comment type="caution">
    <text evidence="5">The sequence shown here is derived from an EMBL/GenBank/DDBJ whole genome shotgun (WGS) entry which is preliminary data.</text>
</comment>
<dbReference type="InterPro" id="IPR000792">
    <property type="entry name" value="Tscrpt_reg_LuxR_C"/>
</dbReference>
<feature type="chain" id="PRO_5045195137" description="HTH luxR-type domain-containing protein" evidence="3">
    <location>
        <begin position="22"/>
        <end position="909"/>
    </location>
</feature>
<dbReference type="Pfam" id="PF13401">
    <property type="entry name" value="AAA_22"/>
    <property type="match status" value="1"/>
</dbReference>
<evidence type="ECO:0000256" key="3">
    <source>
        <dbReference type="SAM" id="SignalP"/>
    </source>
</evidence>
<dbReference type="InterPro" id="IPR049945">
    <property type="entry name" value="AAA_22"/>
</dbReference>
<keyword evidence="6" id="KW-1185">Reference proteome</keyword>
<dbReference type="InterPro" id="IPR036388">
    <property type="entry name" value="WH-like_DNA-bd_sf"/>
</dbReference>
<evidence type="ECO:0000313" key="5">
    <source>
        <dbReference type="EMBL" id="GAA2016550.1"/>
    </source>
</evidence>
<proteinExistence type="predicted"/>
<dbReference type="SUPFAM" id="SSF52540">
    <property type="entry name" value="P-loop containing nucleoside triphosphate hydrolases"/>
    <property type="match status" value="1"/>
</dbReference>
<dbReference type="Gene3D" id="3.40.50.300">
    <property type="entry name" value="P-loop containing nucleotide triphosphate hydrolases"/>
    <property type="match status" value="1"/>
</dbReference>
<dbReference type="PANTHER" id="PTHR16305:SF28">
    <property type="entry name" value="GUANYLATE CYCLASE DOMAIN-CONTAINING PROTEIN"/>
    <property type="match status" value="1"/>
</dbReference>
<dbReference type="Gene3D" id="1.10.10.10">
    <property type="entry name" value="Winged helix-like DNA-binding domain superfamily/Winged helix DNA-binding domain"/>
    <property type="match status" value="1"/>
</dbReference>
<gene>
    <name evidence="5" type="ORF">GCM10009839_10220</name>
</gene>
<sequence>MWILLCLRFLLLSTPSLPCRAQVALLALSLVVRGWPFTGRTAEVADALAGLTRTDMRGVFIGGPAGIGKTCLLKAALARLAADQTRIVRVYATAATSASSFGAVRPLTGQRPLTGLDPAEIIELLLARLRDGDLGSATVLAIDDVHLLDRFSASFAYRAVVEGAAILAATYRTGEELPDLVGKLRHDDAVAVIRLGALAPTATAAVLTEVLGGPVQSRSASDLHRLAQGNPLLLREIVDSADGRAGFELRFGLWCWSPTAAVLEAGPARQIEARLAGLPARVREVAALVALSEPLELPILLQIVGSDTVELATRDRVIRTVALNNRTDVYLEHPLYGEVIRLRLDGDGVQTNRLYGTLANAVEDLRFGVSSDALRTATWRLRSGTPPDPDLMVAGARAAYGRYEVPLAIELAKAAIAGGAGFDAVEVLAASHAVSEDPIRALEVLAEARPGLTNNDERIRAAQTEAVVRFTRLYQSSADDALRQEGLSVPRSESRVALPMAAAMLFWTGRVKRAVADTSLLAESDALSPAARSIATAMALAMKAYMGAGEDCLEHVASLPTPTDADWQELPYAQAAGAFGRWVPTLVTATVVRKLPDAPSANALYFPLHDGIVTLSRAMAHRMAGRVQDARRTCVEMRLNGDTGSIYASACMAEQAQSTALLGLAEEAAEALADADRRHQPTMNAMYPWIELARSQVAASRDGAQAAFPIIDTLLARLRSDGFTGLEIHALLASARFGLAEDGDIERLAELREKIPGSFPVAVHEHALGLSTSDTTHLLRAASIYQALGLDLHAAEATSQALAISRMRRSAGTGDLANRVASMLEHCDTVRTPALTFTIPRLTPFQTDVATLAAAGQKTPVIAGSLGYTNRHIENTLYDIYRALGVSRRSDLAGVLHLFDLVASLESYP</sequence>
<dbReference type="InterPro" id="IPR027417">
    <property type="entry name" value="P-loop_NTPase"/>
</dbReference>
<feature type="signal peptide" evidence="3">
    <location>
        <begin position="1"/>
        <end position="21"/>
    </location>
</feature>
<dbReference type="SUPFAM" id="SSF46894">
    <property type="entry name" value="C-terminal effector domain of the bipartite response regulators"/>
    <property type="match status" value="1"/>
</dbReference>
<evidence type="ECO:0000313" key="6">
    <source>
        <dbReference type="Proteomes" id="UP001500751"/>
    </source>
</evidence>
<dbReference type="PANTHER" id="PTHR16305">
    <property type="entry name" value="TESTICULAR SOLUBLE ADENYLYL CYCLASE"/>
    <property type="match status" value="1"/>
</dbReference>
<reference evidence="6" key="1">
    <citation type="journal article" date="2019" name="Int. J. Syst. Evol. Microbiol.">
        <title>The Global Catalogue of Microorganisms (GCM) 10K type strain sequencing project: providing services to taxonomists for standard genome sequencing and annotation.</title>
        <authorList>
            <consortium name="The Broad Institute Genomics Platform"/>
            <consortium name="The Broad Institute Genome Sequencing Center for Infectious Disease"/>
            <person name="Wu L."/>
            <person name="Ma J."/>
        </authorList>
    </citation>
    <scope>NUCLEOTIDE SEQUENCE [LARGE SCALE GENOMIC DNA]</scope>
    <source>
        <strain evidence="6">JCM 16014</strain>
    </source>
</reference>
<feature type="domain" description="HTH luxR-type" evidence="4">
    <location>
        <begin position="839"/>
        <end position="896"/>
    </location>
</feature>
<organism evidence="5 6">
    <name type="scientific">Catenulispora yoronensis</name>
    <dbReference type="NCBI Taxonomy" id="450799"/>
    <lineage>
        <taxon>Bacteria</taxon>
        <taxon>Bacillati</taxon>
        <taxon>Actinomycetota</taxon>
        <taxon>Actinomycetes</taxon>
        <taxon>Catenulisporales</taxon>
        <taxon>Catenulisporaceae</taxon>
        <taxon>Catenulispora</taxon>
    </lineage>
</organism>
<dbReference type="SMART" id="SM00421">
    <property type="entry name" value="HTH_LUXR"/>
    <property type="match status" value="1"/>
</dbReference>
<keyword evidence="1" id="KW-0547">Nucleotide-binding</keyword>
<evidence type="ECO:0000256" key="1">
    <source>
        <dbReference type="ARBA" id="ARBA00022741"/>
    </source>
</evidence>
<keyword evidence="2" id="KW-0067">ATP-binding</keyword>
<protein>
    <recommendedName>
        <fullName evidence="4">HTH luxR-type domain-containing protein</fullName>
    </recommendedName>
</protein>
<dbReference type="EMBL" id="BAAAQN010000004">
    <property type="protein sequence ID" value="GAA2016550.1"/>
    <property type="molecule type" value="Genomic_DNA"/>
</dbReference>
<dbReference type="Proteomes" id="UP001500751">
    <property type="component" value="Unassembled WGS sequence"/>
</dbReference>
<accession>A0ABP5F978</accession>
<name>A0ABP5F978_9ACTN</name>
<keyword evidence="3" id="KW-0732">Signal</keyword>
<evidence type="ECO:0000256" key="2">
    <source>
        <dbReference type="ARBA" id="ARBA00022840"/>
    </source>
</evidence>